<dbReference type="KEGG" id="rba:RB4284"/>
<dbReference type="AlphaFoldDB" id="Q7USV1"/>
<protein>
    <submittedName>
        <fullName evidence="1">Uncharacterized protein</fullName>
    </submittedName>
</protein>
<keyword evidence="2" id="KW-1185">Reference proteome</keyword>
<dbReference type="InParanoid" id="Q7USV1"/>
<gene>
    <name evidence="1" type="ordered locus">RB4284</name>
</gene>
<dbReference type="EMBL" id="BX294140">
    <property type="protein sequence ID" value="CAD73691.1"/>
    <property type="molecule type" value="Genomic_DNA"/>
</dbReference>
<organism evidence="1 2">
    <name type="scientific">Rhodopirellula baltica (strain DSM 10527 / NCIMB 13988 / SH1)</name>
    <dbReference type="NCBI Taxonomy" id="243090"/>
    <lineage>
        <taxon>Bacteria</taxon>
        <taxon>Pseudomonadati</taxon>
        <taxon>Planctomycetota</taxon>
        <taxon>Planctomycetia</taxon>
        <taxon>Pirellulales</taxon>
        <taxon>Pirellulaceae</taxon>
        <taxon>Rhodopirellula</taxon>
    </lineage>
</organism>
<dbReference type="EnsemblBacteria" id="CAD73691">
    <property type="protein sequence ID" value="CAD73691"/>
    <property type="gene ID" value="RB4284"/>
</dbReference>
<dbReference type="Proteomes" id="UP000001025">
    <property type="component" value="Chromosome"/>
</dbReference>
<evidence type="ECO:0000313" key="1">
    <source>
        <dbReference type="EMBL" id="CAD73691.1"/>
    </source>
</evidence>
<name>Q7USV1_RHOBA</name>
<accession>Q7USV1</accession>
<sequence length="57" mass="6407">MIWHYSPRTPAATRLHCHSTQDSLLTIKMREAKVATEVDGNSMRTKSVVPLVARSDI</sequence>
<evidence type="ECO:0000313" key="2">
    <source>
        <dbReference type="Proteomes" id="UP000001025"/>
    </source>
</evidence>
<reference evidence="1 2" key="1">
    <citation type="journal article" date="2003" name="Proc. Natl. Acad. Sci. U.S.A.">
        <title>Complete genome sequence of the marine planctomycete Pirellula sp. strain 1.</title>
        <authorList>
            <person name="Gloeckner F.O."/>
            <person name="Kube M."/>
            <person name="Bauer M."/>
            <person name="Teeling H."/>
            <person name="Lombardot T."/>
            <person name="Ludwig W."/>
            <person name="Gade D."/>
            <person name="Beck A."/>
            <person name="Borzym K."/>
            <person name="Heitmann K."/>
            <person name="Rabus R."/>
            <person name="Schlesner H."/>
            <person name="Amann R."/>
            <person name="Reinhardt R."/>
        </authorList>
    </citation>
    <scope>NUCLEOTIDE SEQUENCE [LARGE SCALE GENOMIC DNA]</scope>
    <source>
        <strain evidence="2">DSM 10527 / NCIMB 13988 / SH1</strain>
    </source>
</reference>
<proteinExistence type="predicted"/>
<dbReference type="HOGENOM" id="CLU_2993689_0_0_0"/>